<dbReference type="PATRIC" id="fig|1114963.3.peg.1503"/>
<sequence length="114" mass="13320">MDQRQRICEALKQQHRLAELKLGLERRQWPEWLMVIDLYRAREQGMREGFKALAATSGLSTATAFRRTVEMIDAGMLDRKPDPEDRRRSLVSLSDGTRCRMDDIMDQLIDILNN</sequence>
<dbReference type="InterPro" id="IPR036388">
    <property type="entry name" value="WH-like_DNA-bd_sf"/>
</dbReference>
<dbReference type="InterPro" id="IPR000835">
    <property type="entry name" value="HTH_MarR-typ"/>
</dbReference>
<dbReference type="Proteomes" id="UP000052268">
    <property type="component" value="Unassembled WGS sequence"/>
</dbReference>
<evidence type="ECO:0000313" key="2">
    <source>
        <dbReference type="EMBL" id="KMS56021.1"/>
    </source>
</evidence>
<dbReference type="InterPro" id="IPR036390">
    <property type="entry name" value="WH_DNA-bd_sf"/>
</dbReference>
<comment type="caution">
    <text evidence="2">The sequence shown here is derived from an EMBL/GenBank/DDBJ whole genome shotgun (WGS) entry which is preliminary data.</text>
</comment>
<evidence type="ECO:0000259" key="1">
    <source>
        <dbReference type="Pfam" id="PF01047"/>
    </source>
</evidence>
<dbReference type="OrthoDB" id="7478650at2"/>
<keyword evidence="3" id="KW-1185">Reference proteome</keyword>
<gene>
    <name evidence="2" type="ORF">V474_13480</name>
</gene>
<reference evidence="2 3" key="1">
    <citation type="journal article" date="2015" name="G3 (Bethesda)">
        <title>Insights into Ongoing Evolution of the Hexachlorocyclohexane Catabolic Pathway from Comparative Genomics of Ten Sphingomonadaceae Strains.</title>
        <authorList>
            <person name="Pearce S.L."/>
            <person name="Oakeshott J.G."/>
            <person name="Pandey G."/>
        </authorList>
    </citation>
    <scope>NUCLEOTIDE SEQUENCE [LARGE SCALE GENOMIC DNA]</scope>
    <source>
        <strain evidence="2 3">LL02</strain>
    </source>
</reference>
<dbReference type="AlphaFoldDB" id="A0A0J7XWE0"/>
<accession>A0A0J7XWE0</accession>
<feature type="domain" description="HTH marR-type" evidence="1">
    <location>
        <begin position="29"/>
        <end position="88"/>
    </location>
</feature>
<organism evidence="2 3">
    <name type="scientific">Novosphingobium barchaimii LL02</name>
    <dbReference type="NCBI Taxonomy" id="1114963"/>
    <lineage>
        <taxon>Bacteria</taxon>
        <taxon>Pseudomonadati</taxon>
        <taxon>Pseudomonadota</taxon>
        <taxon>Alphaproteobacteria</taxon>
        <taxon>Sphingomonadales</taxon>
        <taxon>Sphingomonadaceae</taxon>
        <taxon>Novosphingobium</taxon>
    </lineage>
</organism>
<dbReference type="Gene3D" id="1.10.10.10">
    <property type="entry name" value="Winged helix-like DNA-binding domain superfamily/Winged helix DNA-binding domain"/>
    <property type="match status" value="1"/>
</dbReference>
<dbReference type="EMBL" id="JACU01000004">
    <property type="protein sequence ID" value="KMS56021.1"/>
    <property type="molecule type" value="Genomic_DNA"/>
</dbReference>
<dbReference type="SUPFAM" id="SSF46785">
    <property type="entry name" value="Winged helix' DNA-binding domain"/>
    <property type="match status" value="1"/>
</dbReference>
<protein>
    <recommendedName>
        <fullName evidence="1">HTH marR-type domain-containing protein</fullName>
    </recommendedName>
</protein>
<dbReference type="RefSeq" id="WP_059150881.1">
    <property type="nucleotide sequence ID" value="NZ_KQ130453.1"/>
</dbReference>
<name>A0A0J7XWE0_9SPHN</name>
<evidence type="ECO:0000313" key="3">
    <source>
        <dbReference type="Proteomes" id="UP000052268"/>
    </source>
</evidence>
<dbReference type="Pfam" id="PF01047">
    <property type="entry name" value="MarR"/>
    <property type="match status" value="1"/>
</dbReference>
<proteinExistence type="predicted"/>
<dbReference type="GO" id="GO:0003700">
    <property type="term" value="F:DNA-binding transcription factor activity"/>
    <property type="evidence" value="ECO:0007669"/>
    <property type="project" value="InterPro"/>
</dbReference>